<keyword evidence="1" id="KW-0472">Membrane</keyword>
<feature type="transmembrane region" description="Helical" evidence="1">
    <location>
        <begin position="45"/>
        <end position="68"/>
    </location>
</feature>
<protein>
    <submittedName>
        <fullName evidence="2">Uncharacterized protein</fullName>
    </submittedName>
</protein>
<sequence length="138" mass="14245">MTGPPPRRADRRSRLFSVLLAAGGVVGAGISAVLGNITGNLVSEWSLTVLGSASLALAALGVAASFLVEWRRRQREHLLAAAGRGAVGRQRTDVALAGRVHRSAGQAEAVVAMLALEHAVAVVGGVPVRPGARSRRRT</sequence>
<keyword evidence="1" id="KW-1133">Transmembrane helix</keyword>
<evidence type="ECO:0000313" key="3">
    <source>
        <dbReference type="Proteomes" id="UP000478148"/>
    </source>
</evidence>
<organism evidence="2 3">
    <name type="scientific">Verrucosispora sioxanthis</name>
    <dbReference type="NCBI Taxonomy" id="2499994"/>
    <lineage>
        <taxon>Bacteria</taxon>
        <taxon>Bacillati</taxon>
        <taxon>Actinomycetota</taxon>
        <taxon>Actinomycetes</taxon>
        <taxon>Micromonosporales</taxon>
        <taxon>Micromonosporaceae</taxon>
        <taxon>Micromonospora</taxon>
    </lineage>
</organism>
<evidence type="ECO:0000313" key="2">
    <source>
        <dbReference type="EMBL" id="NGM12852.1"/>
    </source>
</evidence>
<accession>A0A6M1KYY4</accession>
<proteinExistence type="predicted"/>
<keyword evidence="1" id="KW-0812">Transmembrane</keyword>
<reference evidence="2 3" key="1">
    <citation type="submission" date="2020-02" db="EMBL/GenBank/DDBJ databases">
        <title>Draft Genome Sequence of Verrucosispora sp. Strain CWR15, Isolated from Gulf of Mexico Sponge.</title>
        <authorList>
            <person name="Kennedy S.J."/>
            <person name="Cella E."/>
            <person name="Azarian T."/>
            <person name="Baker B.J."/>
            <person name="Shaw L.N."/>
        </authorList>
    </citation>
    <scope>NUCLEOTIDE SEQUENCE [LARGE SCALE GENOMIC DNA]</scope>
    <source>
        <strain evidence="2 3">CWR15</strain>
    </source>
</reference>
<keyword evidence="3" id="KW-1185">Reference proteome</keyword>
<gene>
    <name evidence="2" type="ORF">ENC19_09380</name>
</gene>
<dbReference type="RefSeq" id="WP_164446822.1">
    <property type="nucleotide sequence ID" value="NZ_SAIY01000003.1"/>
</dbReference>
<name>A0A6M1KYY4_9ACTN</name>
<dbReference type="EMBL" id="SAIY01000003">
    <property type="protein sequence ID" value="NGM12852.1"/>
    <property type="molecule type" value="Genomic_DNA"/>
</dbReference>
<dbReference type="AlphaFoldDB" id="A0A6M1KYY4"/>
<evidence type="ECO:0000256" key="1">
    <source>
        <dbReference type="SAM" id="Phobius"/>
    </source>
</evidence>
<comment type="caution">
    <text evidence="2">The sequence shown here is derived from an EMBL/GenBank/DDBJ whole genome shotgun (WGS) entry which is preliminary data.</text>
</comment>
<dbReference type="Proteomes" id="UP000478148">
    <property type="component" value="Unassembled WGS sequence"/>
</dbReference>